<dbReference type="EMBL" id="AP012342">
    <property type="protein sequence ID" value="BAM06931.1"/>
    <property type="molecule type" value="Genomic_DNA"/>
</dbReference>
<dbReference type="InterPro" id="IPR000192">
    <property type="entry name" value="Aminotrans_V_dom"/>
</dbReference>
<dbReference type="SUPFAM" id="SSF53383">
    <property type="entry name" value="PLP-dependent transferases"/>
    <property type="match status" value="1"/>
</dbReference>
<dbReference type="Proteomes" id="UP000007382">
    <property type="component" value="Chromosome"/>
</dbReference>
<comment type="catalytic activity">
    <reaction evidence="4">
        <text>(sulfur carrier)-H + L-cysteine = (sulfur carrier)-SH + L-alanine</text>
        <dbReference type="Rhea" id="RHEA:43892"/>
        <dbReference type="Rhea" id="RHEA-COMP:14737"/>
        <dbReference type="Rhea" id="RHEA-COMP:14739"/>
        <dbReference type="ChEBI" id="CHEBI:29917"/>
        <dbReference type="ChEBI" id="CHEBI:35235"/>
        <dbReference type="ChEBI" id="CHEBI:57972"/>
        <dbReference type="ChEBI" id="CHEBI:64428"/>
        <dbReference type="EC" id="2.8.1.7"/>
    </reaction>
</comment>
<evidence type="ECO:0000256" key="1">
    <source>
        <dbReference type="ARBA" id="ARBA00001933"/>
    </source>
</evidence>
<gene>
    <name evidence="6" type="ordered locus">LFE_1246</name>
</gene>
<dbReference type="PANTHER" id="PTHR11601:SF34">
    <property type="entry name" value="CYSTEINE DESULFURASE"/>
    <property type="match status" value="1"/>
</dbReference>
<reference evidence="7" key="2">
    <citation type="submission" date="2012-03" db="EMBL/GenBank/DDBJ databases">
        <title>The complete genome sequence of the pioneer microbe on fresh volcanic deposit, Leptospirillum ferrooxidans strain C2-3.</title>
        <authorList>
            <person name="Fujimura R."/>
            <person name="Sato Y."/>
            <person name="Nishizawa T."/>
            <person name="Nanba K."/>
            <person name="Oshima K."/>
            <person name="Hattori M."/>
            <person name="Kamijo T."/>
            <person name="Ohta H."/>
        </authorList>
    </citation>
    <scope>NUCLEOTIDE SEQUENCE [LARGE SCALE GENOMIC DNA]</scope>
    <source>
        <strain evidence="7">C2-3</strain>
    </source>
</reference>
<dbReference type="KEGG" id="lfc:LFE_1246"/>
<dbReference type="InterPro" id="IPR015422">
    <property type="entry name" value="PyrdxlP-dep_Trfase_small"/>
</dbReference>
<feature type="domain" description="Aminotransferase class V" evidence="5">
    <location>
        <begin position="3"/>
        <end position="216"/>
    </location>
</feature>
<evidence type="ECO:0000256" key="3">
    <source>
        <dbReference type="ARBA" id="ARBA00022898"/>
    </source>
</evidence>
<dbReference type="Gene3D" id="3.40.640.10">
    <property type="entry name" value="Type I PLP-dependent aspartate aminotransferase-like (Major domain)"/>
    <property type="match status" value="1"/>
</dbReference>
<evidence type="ECO:0000259" key="5">
    <source>
        <dbReference type="Pfam" id="PF00266"/>
    </source>
</evidence>
<comment type="cofactor">
    <cofactor evidence="1">
        <name>pyridoxal 5'-phosphate</name>
        <dbReference type="ChEBI" id="CHEBI:597326"/>
    </cofactor>
</comment>
<comment type="similarity">
    <text evidence="2">Belongs to the class-V pyridoxal-phosphate-dependent aminotransferase family. NifS/IscS subfamily.</text>
</comment>
<dbReference type="PANTHER" id="PTHR11601">
    <property type="entry name" value="CYSTEINE DESULFURYLASE FAMILY MEMBER"/>
    <property type="match status" value="1"/>
</dbReference>
<evidence type="ECO:0000256" key="4">
    <source>
        <dbReference type="ARBA" id="ARBA00050776"/>
    </source>
</evidence>
<dbReference type="HOGENOM" id="CLU_003433_0_1_0"/>
<evidence type="ECO:0000313" key="7">
    <source>
        <dbReference type="Proteomes" id="UP000007382"/>
    </source>
</evidence>
<reference evidence="6 7" key="1">
    <citation type="journal article" date="2012" name="J. Bacteriol.">
        <title>Complete Genome Sequence of Leptospirillum ferrooxidans Strain C2-3, Isolated from a Fresh Volcanic Ash Deposit on the Island of Miyake, Japan.</title>
        <authorList>
            <person name="Fujimura R."/>
            <person name="Sato Y."/>
            <person name="Nishizawa T."/>
            <person name="Oshima K."/>
            <person name="Kim S.-W."/>
            <person name="Hattori M."/>
            <person name="Kamijo T."/>
            <person name="Ohta H."/>
        </authorList>
    </citation>
    <scope>NUCLEOTIDE SEQUENCE [LARGE SCALE GENOMIC DNA]</scope>
    <source>
        <strain evidence="6 7">C2-3</strain>
    </source>
</reference>
<keyword evidence="7" id="KW-1185">Reference proteome</keyword>
<dbReference type="GO" id="GO:0031071">
    <property type="term" value="F:cysteine desulfurase activity"/>
    <property type="evidence" value="ECO:0007669"/>
    <property type="project" value="UniProtKB-EC"/>
</dbReference>
<dbReference type="InterPro" id="IPR015421">
    <property type="entry name" value="PyrdxlP-dep_Trfase_major"/>
</dbReference>
<dbReference type="eggNOG" id="COG1104">
    <property type="taxonomic scope" value="Bacteria"/>
</dbReference>
<name>I0INT2_LEPFC</name>
<accession>I0INT2</accession>
<evidence type="ECO:0000256" key="2">
    <source>
        <dbReference type="ARBA" id="ARBA00006490"/>
    </source>
</evidence>
<dbReference type="STRING" id="1162668.LFE_1246"/>
<protein>
    <recommendedName>
        <fullName evidence="5">Aminotransferase class V domain-containing protein</fullName>
    </recommendedName>
</protein>
<proteinExistence type="inferred from homology"/>
<evidence type="ECO:0000313" key="6">
    <source>
        <dbReference type="EMBL" id="BAM06931.1"/>
    </source>
</evidence>
<keyword evidence="3" id="KW-0663">Pyridoxal phosphate</keyword>
<dbReference type="PATRIC" id="fig|1162668.3.peg.1452"/>
<dbReference type="AlphaFoldDB" id="I0INT2"/>
<dbReference type="Pfam" id="PF00266">
    <property type="entry name" value="Aminotran_5"/>
    <property type="match status" value="1"/>
</dbReference>
<organism evidence="6 7">
    <name type="scientific">Leptospirillum ferrooxidans (strain C2-3)</name>
    <dbReference type="NCBI Taxonomy" id="1162668"/>
    <lineage>
        <taxon>Bacteria</taxon>
        <taxon>Pseudomonadati</taxon>
        <taxon>Nitrospirota</taxon>
        <taxon>Nitrospiria</taxon>
        <taxon>Nitrospirales</taxon>
        <taxon>Nitrospiraceae</taxon>
        <taxon>Leptospirillum</taxon>
    </lineage>
</organism>
<dbReference type="Gene3D" id="3.90.1150.10">
    <property type="entry name" value="Aspartate Aminotransferase, domain 1"/>
    <property type="match status" value="1"/>
</dbReference>
<sequence length="231" mass="24569">MLANNETGTIQPVREIANLAHTCGALFHVDAAQAIGKISVDVNTIGADLLTVAGHKFYAPKGIGALYVREGISLSPIMSGAGHERGLRPGTENVPYIAALGTAARLARENLREEPARIQRLREKLHGRLSAAIPGLRLNGHPEDRLPNTLNLSFPKVKGWDLLSATPGIAASTGSACHGGIHAASPVLLAMHLEKSRALGAVRLTLGRFTTESEIDFSANLLITAWRERTS</sequence>
<dbReference type="InterPro" id="IPR015424">
    <property type="entry name" value="PyrdxlP-dep_Trfase"/>
</dbReference>